<feature type="domain" description="Serine hydrolase" evidence="1">
    <location>
        <begin position="9"/>
        <end position="200"/>
    </location>
</feature>
<gene>
    <name evidence="2" type="ORF">Din_037460</name>
</gene>
<dbReference type="InterPro" id="IPR029058">
    <property type="entry name" value="AB_hydrolase_fold"/>
</dbReference>
<dbReference type="PANTHER" id="PTHR22778:SF51">
    <property type="entry name" value="DIHYDROFOLATE REDUCTASE"/>
    <property type="match status" value="1"/>
</dbReference>
<organism evidence="2">
    <name type="scientific">Davidia involucrata</name>
    <name type="common">Dove tree</name>
    <dbReference type="NCBI Taxonomy" id="16924"/>
    <lineage>
        <taxon>Eukaryota</taxon>
        <taxon>Viridiplantae</taxon>
        <taxon>Streptophyta</taxon>
        <taxon>Embryophyta</taxon>
        <taxon>Tracheophyta</taxon>
        <taxon>Spermatophyta</taxon>
        <taxon>Magnoliopsida</taxon>
        <taxon>eudicotyledons</taxon>
        <taxon>Gunneridae</taxon>
        <taxon>Pentapetalae</taxon>
        <taxon>asterids</taxon>
        <taxon>Cornales</taxon>
        <taxon>Nyssaceae</taxon>
        <taxon>Davidia</taxon>
    </lineage>
</organism>
<dbReference type="InterPro" id="IPR005645">
    <property type="entry name" value="FSH-like_dom"/>
</dbReference>
<accession>A0A5B7BGR3</accession>
<reference evidence="2" key="1">
    <citation type="submission" date="2019-08" db="EMBL/GenBank/DDBJ databases">
        <title>Reference gene set and small RNA set construction with multiple tissues from Davidia involucrata Baill.</title>
        <authorList>
            <person name="Yang H."/>
            <person name="Zhou C."/>
            <person name="Li G."/>
            <person name="Wang J."/>
            <person name="Gao P."/>
            <person name="Wang M."/>
            <person name="Wang R."/>
            <person name="Zhao Y."/>
        </authorList>
    </citation>
    <scope>NUCLEOTIDE SEQUENCE</scope>
    <source>
        <tissue evidence="2">Mixed with DoveR01_LX</tissue>
    </source>
</reference>
<protein>
    <recommendedName>
        <fullName evidence="1">Serine hydrolase domain-containing protein</fullName>
    </recommendedName>
</protein>
<dbReference type="AlphaFoldDB" id="A0A5B7BGR3"/>
<evidence type="ECO:0000259" key="1">
    <source>
        <dbReference type="Pfam" id="PF03959"/>
    </source>
</evidence>
<evidence type="ECO:0000313" key="2">
    <source>
        <dbReference type="EMBL" id="MPA68019.1"/>
    </source>
</evidence>
<proteinExistence type="predicted"/>
<dbReference type="Pfam" id="PF03959">
    <property type="entry name" value="FSH1"/>
    <property type="match status" value="1"/>
</dbReference>
<dbReference type="FunFam" id="3.40.50.1820:FF:000133">
    <property type="entry name" value="esterase AGAP003155"/>
    <property type="match status" value="1"/>
</dbReference>
<dbReference type="PANTHER" id="PTHR22778">
    <property type="entry name" value="OVARIAN CANCER GENE-2 PROTEIN-RELATED"/>
    <property type="match status" value="1"/>
</dbReference>
<dbReference type="SUPFAM" id="SSF53474">
    <property type="entry name" value="alpha/beta-Hydrolases"/>
    <property type="match status" value="1"/>
</dbReference>
<dbReference type="EMBL" id="GHES01037460">
    <property type="protein sequence ID" value="MPA68019.1"/>
    <property type="molecule type" value="Transcribed_RNA"/>
</dbReference>
<dbReference type="Gene3D" id="3.40.50.1820">
    <property type="entry name" value="alpha/beta hydrolase"/>
    <property type="match status" value="1"/>
</dbReference>
<name>A0A5B7BGR3_DAVIN</name>
<sequence>MGSEEQAEKKPRFLCLHGFRTSGEILKKQVAKWPQSILQKIDLVFVDAPFPAQGKSDVEGIFDPPYYEWFQFNKEFTEYTNFDECLAYIENCMIKYGPLDGLLGFSQGAILSAALPGLQAKGVAFAKVPKIKHLIIIGGAKLRSPSVAEKAYSSPIQCPSVHFLGETDFLKQYGIELLESFVDPLVIHHPKGHTVPRLDENGLQILLSFLERIEKVFARKEEQEKCWDEAPLA</sequence>